<gene>
    <name evidence="2" type="ORF">HD556DRAFT_1313843</name>
</gene>
<evidence type="ECO:0000256" key="1">
    <source>
        <dbReference type="SAM" id="MobiDB-lite"/>
    </source>
</evidence>
<dbReference type="RefSeq" id="XP_041153453.1">
    <property type="nucleotide sequence ID" value="XM_041300853.1"/>
</dbReference>
<dbReference type="OrthoDB" id="2684477at2759"/>
<accession>A0A9P7DA98</accession>
<dbReference type="GeneID" id="64594617"/>
<protein>
    <submittedName>
        <fullName evidence="2">Uncharacterized protein</fullName>
    </submittedName>
</protein>
<evidence type="ECO:0000313" key="2">
    <source>
        <dbReference type="EMBL" id="KAG1785971.1"/>
    </source>
</evidence>
<name>A0A9P7DA98_9AGAM</name>
<dbReference type="EMBL" id="JABBWE010000100">
    <property type="protein sequence ID" value="KAG1785971.1"/>
    <property type="molecule type" value="Genomic_DNA"/>
</dbReference>
<dbReference type="Proteomes" id="UP000719766">
    <property type="component" value="Unassembled WGS sequence"/>
</dbReference>
<sequence length="145" mass="17035">MCHVLRAVPENARDILSSKTGRALRHEKSKQLNMNNNANDNGGQNGNRDHQIPERDLQIIPRPRNVQFTLTEGQHELMYVTWAGARLRVRQQLYHPDLPIQPHPQPPHWSEEMCAMLVLWVARERRIFEMEMRELEYLLGLRGAR</sequence>
<feature type="region of interest" description="Disordered" evidence="1">
    <location>
        <begin position="18"/>
        <end position="50"/>
    </location>
</feature>
<proteinExistence type="predicted"/>
<feature type="compositionally biased region" description="Low complexity" evidence="1">
    <location>
        <begin position="33"/>
        <end position="42"/>
    </location>
</feature>
<keyword evidence="3" id="KW-1185">Reference proteome</keyword>
<organism evidence="2 3">
    <name type="scientific">Suillus plorans</name>
    <dbReference type="NCBI Taxonomy" id="116603"/>
    <lineage>
        <taxon>Eukaryota</taxon>
        <taxon>Fungi</taxon>
        <taxon>Dikarya</taxon>
        <taxon>Basidiomycota</taxon>
        <taxon>Agaricomycotina</taxon>
        <taxon>Agaricomycetes</taxon>
        <taxon>Agaricomycetidae</taxon>
        <taxon>Boletales</taxon>
        <taxon>Suillineae</taxon>
        <taxon>Suillaceae</taxon>
        <taxon>Suillus</taxon>
    </lineage>
</organism>
<dbReference type="AlphaFoldDB" id="A0A9P7DA98"/>
<reference evidence="2" key="1">
    <citation type="journal article" date="2020" name="New Phytol.">
        <title>Comparative genomics reveals dynamic genome evolution in host specialist ectomycorrhizal fungi.</title>
        <authorList>
            <person name="Lofgren L.A."/>
            <person name="Nguyen N.H."/>
            <person name="Vilgalys R."/>
            <person name="Ruytinx J."/>
            <person name="Liao H.L."/>
            <person name="Branco S."/>
            <person name="Kuo A."/>
            <person name="LaButti K."/>
            <person name="Lipzen A."/>
            <person name="Andreopoulos W."/>
            <person name="Pangilinan J."/>
            <person name="Riley R."/>
            <person name="Hundley H."/>
            <person name="Na H."/>
            <person name="Barry K."/>
            <person name="Grigoriev I.V."/>
            <person name="Stajich J.E."/>
            <person name="Kennedy P.G."/>
        </authorList>
    </citation>
    <scope>NUCLEOTIDE SEQUENCE</scope>
    <source>
        <strain evidence="2">S12</strain>
    </source>
</reference>
<evidence type="ECO:0000313" key="3">
    <source>
        <dbReference type="Proteomes" id="UP000719766"/>
    </source>
</evidence>
<comment type="caution">
    <text evidence="2">The sequence shown here is derived from an EMBL/GenBank/DDBJ whole genome shotgun (WGS) entry which is preliminary data.</text>
</comment>